<evidence type="ECO:0000256" key="2">
    <source>
        <dbReference type="ARBA" id="ARBA00022679"/>
    </source>
</evidence>
<dbReference type="Gene3D" id="3.40.50.2000">
    <property type="entry name" value="Glycogen Phosphorylase B"/>
    <property type="match status" value="2"/>
</dbReference>
<dbReference type="GO" id="GO:0008713">
    <property type="term" value="F:ADP-heptose-lipopolysaccharide heptosyltransferase activity"/>
    <property type="evidence" value="ECO:0007669"/>
    <property type="project" value="TreeGrafter"/>
</dbReference>
<proteinExistence type="predicted"/>
<keyword evidence="1" id="KW-0328">Glycosyltransferase</keyword>
<accession>A0A9W6LPC9</accession>
<dbReference type="RefSeq" id="WP_281837080.1">
    <property type="nucleotide sequence ID" value="NZ_BSDY01000018.1"/>
</dbReference>
<protein>
    <submittedName>
        <fullName evidence="3">ADP-heptose--LPS heptosyltransferase II</fullName>
    </submittedName>
</protein>
<dbReference type="AlphaFoldDB" id="A0A9W6LPC9"/>
<dbReference type="Proteomes" id="UP001144471">
    <property type="component" value="Unassembled WGS sequence"/>
</dbReference>
<dbReference type="InterPro" id="IPR002201">
    <property type="entry name" value="Glyco_trans_9"/>
</dbReference>
<dbReference type="EMBL" id="BSDY01000018">
    <property type="protein sequence ID" value="GLI57452.1"/>
    <property type="molecule type" value="Genomic_DNA"/>
</dbReference>
<dbReference type="PANTHER" id="PTHR30160:SF1">
    <property type="entry name" value="LIPOPOLYSACCHARIDE 1,2-N-ACETYLGLUCOSAMINETRANSFERASE-RELATED"/>
    <property type="match status" value="1"/>
</dbReference>
<evidence type="ECO:0000313" key="4">
    <source>
        <dbReference type="Proteomes" id="UP001144471"/>
    </source>
</evidence>
<organism evidence="3 4">
    <name type="scientific">Propionigenium maris DSM 9537</name>
    <dbReference type="NCBI Taxonomy" id="1123000"/>
    <lineage>
        <taxon>Bacteria</taxon>
        <taxon>Fusobacteriati</taxon>
        <taxon>Fusobacteriota</taxon>
        <taxon>Fusobacteriia</taxon>
        <taxon>Fusobacteriales</taxon>
        <taxon>Fusobacteriaceae</taxon>
        <taxon>Propionigenium</taxon>
    </lineage>
</organism>
<keyword evidence="2" id="KW-0808">Transferase</keyword>
<dbReference type="SUPFAM" id="SSF53756">
    <property type="entry name" value="UDP-Glycosyltransferase/glycogen phosphorylase"/>
    <property type="match status" value="1"/>
</dbReference>
<dbReference type="CDD" id="cd03789">
    <property type="entry name" value="GT9_LPS_heptosyltransferase"/>
    <property type="match status" value="1"/>
</dbReference>
<dbReference type="Pfam" id="PF01075">
    <property type="entry name" value="Glyco_transf_9"/>
    <property type="match status" value="1"/>
</dbReference>
<dbReference type="GO" id="GO:0009244">
    <property type="term" value="P:lipopolysaccharide core region biosynthetic process"/>
    <property type="evidence" value="ECO:0007669"/>
    <property type="project" value="TreeGrafter"/>
</dbReference>
<name>A0A9W6LPC9_9FUSO</name>
<comment type="caution">
    <text evidence="3">The sequence shown here is derived from an EMBL/GenBank/DDBJ whole genome shotgun (WGS) entry which is preliminary data.</text>
</comment>
<sequence>MNVLIIQTAFIGDVVLSTPLIEKVRDAYPEGRITYVTTPVGASILRNNPNLEEIIEYDKRGEHKGIRGLMALGKRLKYKNFDLVICPHRYLRSSLLAWLTGCNRRLGYDNAAGKFLFTEKIHYDKDKHEVEKLLSFVKGNESKRYEIKLYPGRKERESIEKIWRDRNIEGKKVVTIAPGSKWFTKKWPVEYFNDLIERLGKRDDIVMVFIGGNDELFLNIKETKNTVNLIGETNLLEVAEIARRSDIVLTNDSSPIHIASAWPETHIVAIFGATVKELGFFPWSLNSQVIENKGLPCRPCGLHGGKKCPKGHFKCMLDLKPEMVMEKIEKKLNEIKR</sequence>
<evidence type="ECO:0000313" key="3">
    <source>
        <dbReference type="EMBL" id="GLI57452.1"/>
    </source>
</evidence>
<dbReference type="GO" id="GO:0005829">
    <property type="term" value="C:cytosol"/>
    <property type="evidence" value="ECO:0007669"/>
    <property type="project" value="TreeGrafter"/>
</dbReference>
<dbReference type="PANTHER" id="PTHR30160">
    <property type="entry name" value="TETRAACYLDISACCHARIDE 4'-KINASE-RELATED"/>
    <property type="match status" value="1"/>
</dbReference>
<reference evidence="3" key="1">
    <citation type="submission" date="2022-12" db="EMBL/GenBank/DDBJ databases">
        <title>Reference genome sequencing for broad-spectrum identification of bacterial and archaeal isolates by mass spectrometry.</title>
        <authorList>
            <person name="Sekiguchi Y."/>
            <person name="Tourlousse D.M."/>
        </authorList>
    </citation>
    <scope>NUCLEOTIDE SEQUENCE</scope>
    <source>
        <strain evidence="3">10succ1</strain>
    </source>
</reference>
<gene>
    <name evidence="3" type="ORF">PM10SUCC1_29660</name>
</gene>
<keyword evidence="4" id="KW-1185">Reference proteome</keyword>
<evidence type="ECO:0000256" key="1">
    <source>
        <dbReference type="ARBA" id="ARBA00022676"/>
    </source>
</evidence>
<dbReference type="InterPro" id="IPR051199">
    <property type="entry name" value="LPS_LOS_Heptosyltrfase"/>
</dbReference>